<comment type="caution">
    <text evidence="1">The sequence shown here is derived from an EMBL/GenBank/DDBJ whole genome shotgun (WGS) entry which is preliminary data.</text>
</comment>
<organism evidence="1 2">
    <name type="scientific">Linderina macrospora</name>
    <dbReference type="NCBI Taxonomy" id="4868"/>
    <lineage>
        <taxon>Eukaryota</taxon>
        <taxon>Fungi</taxon>
        <taxon>Fungi incertae sedis</taxon>
        <taxon>Zoopagomycota</taxon>
        <taxon>Kickxellomycotina</taxon>
        <taxon>Kickxellomycetes</taxon>
        <taxon>Kickxellales</taxon>
        <taxon>Kickxellaceae</taxon>
        <taxon>Linderina</taxon>
    </lineage>
</organism>
<dbReference type="EMBL" id="JANBPW010006354">
    <property type="protein sequence ID" value="KAJ1930783.1"/>
    <property type="molecule type" value="Genomic_DNA"/>
</dbReference>
<proteinExistence type="predicted"/>
<evidence type="ECO:0000313" key="2">
    <source>
        <dbReference type="Proteomes" id="UP001150603"/>
    </source>
</evidence>
<sequence length="187" mass="21021">VIVAWALYLRMRKIAKAFNEFRLALWTLLIFTAIFVLNLAVMLAQGTVYPWGRIFLAFANMILFNSYFWTILGPPIFGHMFRRDATLRRFMNDMHEDGILAQQAHIGNAHKYLYGVEDGTDSYIKQSNASTTAQTTYSQMSAAAGKNTENGNSADQYSPYMQRLASVSTTSINTVDAAAQSRGRLIL</sequence>
<gene>
    <name evidence="1" type="ORF">FBU59_006940</name>
</gene>
<feature type="non-terminal residue" evidence="1">
    <location>
        <position position="1"/>
    </location>
</feature>
<accession>A0ACC1IYH9</accession>
<reference evidence="1" key="1">
    <citation type="submission" date="2022-07" db="EMBL/GenBank/DDBJ databases">
        <title>Phylogenomic reconstructions and comparative analyses of Kickxellomycotina fungi.</title>
        <authorList>
            <person name="Reynolds N.K."/>
            <person name="Stajich J.E."/>
            <person name="Barry K."/>
            <person name="Grigoriev I.V."/>
            <person name="Crous P."/>
            <person name="Smith M.E."/>
        </authorList>
    </citation>
    <scope>NUCLEOTIDE SEQUENCE</scope>
    <source>
        <strain evidence="1">NRRL 5244</strain>
    </source>
</reference>
<name>A0ACC1IYH9_9FUNG</name>
<keyword evidence="2" id="KW-1185">Reference proteome</keyword>
<protein>
    <submittedName>
        <fullName evidence="1">Uncharacterized protein</fullName>
    </submittedName>
</protein>
<dbReference type="Proteomes" id="UP001150603">
    <property type="component" value="Unassembled WGS sequence"/>
</dbReference>
<evidence type="ECO:0000313" key="1">
    <source>
        <dbReference type="EMBL" id="KAJ1930783.1"/>
    </source>
</evidence>